<dbReference type="Gramene" id="OPUNC04G02960.1">
    <property type="protein sequence ID" value="OPUNC04G02960.1"/>
    <property type="gene ID" value="OPUNC04G02960"/>
</dbReference>
<keyword evidence="2" id="KW-1185">Reference proteome</keyword>
<sequence>MDLERGVIAEALEKAKALKSENGKLKSHNDSLATTKALRGEIEEGKSLAARARDEADSAVVYLTEPTNSAKEVSYVLRLALSDLGTNSNDLPREGSSAVDFKEWSQQASGALTDAAGIYGECCA</sequence>
<evidence type="ECO:0000313" key="1">
    <source>
        <dbReference type="EnsemblPlants" id="OPUNC04G02960.1"/>
    </source>
</evidence>
<evidence type="ECO:0000313" key="2">
    <source>
        <dbReference type="Proteomes" id="UP000026962"/>
    </source>
</evidence>
<protein>
    <submittedName>
        <fullName evidence="1">Uncharacterized protein</fullName>
    </submittedName>
</protein>
<dbReference type="AlphaFoldDB" id="A0A0E0KMX1"/>
<dbReference type="Proteomes" id="UP000026962">
    <property type="component" value="Chromosome 4"/>
</dbReference>
<dbReference type="STRING" id="4537.A0A0E0KMX1"/>
<dbReference type="HOGENOM" id="CLU_2007662_0_0_1"/>
<reference evidence="1" key="1">
    <citation type="submission" date="2015-04" db="UniProtKB">
        <authorList>
            <consortium name="EnsemblPlants"/>
        </authorList>
    </citation>
    <scope>IDENTIFICATION</scope>
</reference>
<reference evidence="1" key="2">
    <citation type="submission" date="2018-05" db="EMBL/GenBank/DDBJ databases">
        <title>OpunRS2 (Oryza punctata Reference Sequence Version 2).</title>
        <authorList>
            <person name="Zhang J."/>
            <person name="Kudrna D."/>
            <person name="Lee S."/>
            <person name="Talag J."/>
            <person name="Welchert J."/>
            <person name="Wing R.A."/>
        </authorList>
    </citation>
    <scope>NUCLEOTIDE SEQUENCE [LARGE SCALE GENOMIC DNA]</scope>
</reference>
<organism evidence="1">
    <name type="scientific">Oryza punctata</name>
    <name type="common">Red rice</name>
    <dbReference type="NCBI Taxonomy" id="4537"/>
    <lineage>
        <taxon>Eukaryota</taxon>
        <taxon>Viridiplantae</taxon>
        <taxon>Streptophyta</taxon>
        <taxon>Embryophyta</taxon>
        <taxon>Tracheophyta</taxon>
        <taxon>Spermatophyta</taxon>
        <taxon>Magnoliopsida</taxon>
        <taxon>Liliopsida</taxon>
        <taxon>Poales</taxon>
        <taxon>Poaceae</taxon>
        <taxon>BOP clade</taxon>
        <taxon>Oryzoideae</taxon>
        <taxon>Oryzeae</taxon>
        <taxon>Oryzinae</taxon>
        <taxon>Oryza</taxon>
    </lineage>
</organism>
<name>A0A0E0KMX1_ORYPU</name>
<dbReference type="EnsemblPlants" id="OPUNC04G02960.1">
    <property type="protein sequence ID" value="OPUNC04G02960.1"/>
    <property type="gene ID" value="OPUNC04G02960"/>
</dbReference>
<accession>A0A0E0KMX1</accession>
<proteinExistence type="predicted"/>